<dbReference type="AlphaFoldDB" id="A0A451AVZ6"/>
<evidence type="ECO:0000313" key="2">
    <source>
        <dbReference type="EMBL" id="VFK65792.1"/>
    </source>
</evidence>
<evidence type="ECO:0000313" key="3">
    <source>
        <dbReference type="EMBL" id="VFK70229.1"/>
    </source>
</evidence>
<sequence>MKLTQGTQTALSLRSRLGYTRPNSKRSVSYTRTKLGRPNWSLSRKILNRTIKKLEKLKK</sequence>
<dbReference type="EMBL" id="CAADGD010000025">
    <property type="protein sequence ID" value="VFK70229.1"/>
    <property type="molecule type" value="Genomic_DNA"/>
</dbReference>
<name>A0A451AVZ6_9GAMM</name>
<accession>A0A451AVZ6</accession>
<evidence type="ECO:0000256" key="1">
    <source>
        <dbReference type="SAM" id="MobiDB-lite"/>
    </source>
</evidence>
<protein>
    <submittedName>
        <fullName evidence="3">Uncharacterized protein</fullName>
    </submittedName>
</protein>
<proteinExistence type="predicted"/>
<organism evidence="3">
    <name type="scientific">Candidatus Kentrum sp. UNK</name>
    <dbReference type="NCBI Taxonomy" id="2126344"/>
    <lineage>
        <taxon>Bacteria</taxon>
        <taxon>Pseudomonadati</taxon>
        <taxon>Pseudomonadota</taxon>
        <taxon>Gammaproteobacteria</taxon>
        <taxon>Candidatus Kentrum</taxon>
    </lineage>
</organism>
<reference evidence="3" key="1">
    <citation type="submission" date="2019-02" db="EMBL/GenBank/DDBJ databases">
        <authorList>
            <person name="Gruber-Vodicka R. H."/>
            <person name="Seah K. B. B."/>
        </authorList>
    </citation>
    <scope>NUCLEOTIDE SEQUENCE</scope>
    <source>
        <strain evidence="3">BECK_BY19</strain>
        <strain evidence="2">BECK_BY8</strain>
    </source>
</reference>
<feature type="region of interest" description="Disordered" evidence="1">
    <location>
        <begin position="1"/>
        <end position="30"/>
    </location>
</feature>
<dbReference type="EMBL" id="CAADFZ010000070">
    <property type="protein sequence ID" value="VFK65792.1"/>
    <property type="molecule type" value="Genomic_DNA"/>
</dbReference>
<gene>
    <name evidence="2" type="ORF">BECKUNK1418G_GA0071005_107011</name>
    <name evidence="3" type="ORF">BECKUNK1418H_GA0071006_102511</name>
</gene>
<feature type="compositionally biased region" description="Polar residues" evidence="1">
    <location>
        <begin position="1"/>
        <end position="12"/>
    </location>
</feature>
<feature type="compositionally biased region" description="Polar residues" evidence="1">
    <location>
        <begin position="21"/>
        <end position="30"/>
    </location>
</feature>